<evidence type="ECO:0000256" key="3">
    <source>
        <dbReference type="ARBA" id="ARBA00048741"/>
    </source>
</evidence>
<dbReference type="Gene3D" id="3.60.20.10">
    <property type="entry name" value="Glutamine Phosphoribosylpyrophosphate, subunit 1, domain 1"/>
    <property type="match status" value="1"/>
</dbReference>
<dbReference type="EMBL" id="JAMQGR010000001">
    <property type="protein sequence ID" value="MCM2564966.1"/>
    <property type="molecule type" value="Genomic_DNA"/>
</dbReference>
<evidence type="ECO:0000313" key="6">
    <source>
        <dbReference type="EMBL" id="MCM2564966.1"/>
    </source>
</evidence>
<protein>
    <recommendedName>
        <fullName evidence="2">asparagine synthase (glutamine-hydrolyzing)</fullName>
        <ecNumber evidence="2">6.3.5.4</ecNumber>
    </recommendedName>
</protein>
<comment type="caution">
    <text evidence="6">The sequence shown here is derived from an EMBL/GenBank/DDBJ whole genome shotgun (WGS) entry which is preliminary data.</text>
</comment>
<name>A0ABT0WLM0_9BURK</name>
<dbReference type="EC" id="6.3.5.4" evidence="2"/>
<dbReference type="InterPro" id="IPR001962">
    <property type="entry name" value="Asn_synthase"/>
</dbReference>
<dbReference type="SUPFAM" id="SSF56235">
    <property type="entry name" value="N-terminal nucleophile aminohydrolases (Ntn hydrolases)"/>
    <property type="match status" value="1"/>
</dbReference>
<feature type="domain" description="Glutamine amidotransferase type-2" evidence="5">
    <location>
        <begin position="113"/>
        <end position="170"/>
    </location>
</feature>
<dbReference type="SUPFAM" id="SSF52402">
    <property type="entry name" value="Adenine nucleotide alpha hydrolases-like"/>
    <property type="match status" value="1"/>
</dbReference>
<dbReference type="PANTHER" id="PTHR43284:SF1">
    <property type="entry name" value="ASPARAGINE SYNTHETASE"/>
    <property type="match status" value="1"/>
</dbReference>
<evidence type="ECO:0000259" key="4">
    <source>
        <dbReference type="Pfam" id="PF00733"/>
    </source>
</evidence>
<evidence type="ECO:0000259" key="5">
    <source>
        <dbReference type="Pfam" id="PF13537"/>
    </source>
</evidence>
<dbReference type="Gene3D" id="3.40.50.620">
    <property type="entry name" value="HUPs"/>
    <property type="match status" value="1"/>
</dbReference>
<evidence type="ECO:0000256" key="1">
    <source>
        <dbReference type="ARBA" id="ARBA00005187"/>
    </source>
</evidence>
<keyword evidence="7" id="KW-1185">Reference proteome</keyword>
<comment type="catalytic activity">
    <reaction evidence="3">
        <text>L-aspartate + L-glutamine + ATP + H2O = L-asparagine + L-glutamate + AMP + diphosphate + H(+)</text>
        <dbReference type="Rhea" id="RHEA:12228"/>
        <dbReference type="ChEBI" id="CHEBI:15377"/>
        <dbReference type="ChEBI" id="CHEBI:15378"/>
        <dbReference type="ChEBI" id="CHEBI:29985"/>
        <dbReference type="ChEBI" id="CHEBI:29991"/>
        <dbReference type="ChEBI" id="CHEBI:30616"/>
        <dbReference type="ChEBI" id="CHEBI:33019"/>
        <dbReference type="ChEBI" id="CHEBI:58048"/>
        <dbReference type="ChEBI" id="CHEBI:58359"/>
        <dbReference type="ChEBI" id="CHEBI:456215"/>
        <dbReference type="EC" id="6.3.5.4"/>
    </reaction>
</comment>
<dbReference type="InterPro" id="IPR014729">
    <property type="entry name" value="Rossmann-like_a/b/a_fold"/>
</dbReference>
<dbReference type="RefSeq" id="WP_251348852.1">
    <property type="nucleotide sequence ID" value="NZ_JAMQGR010000001.1"/>
</dbReference>
<dbReference type="Pfam" id="PF13537">
    <property type="entry name" value="GATase_7"/>
    <property type="match status" value="1"/>
</dbReference>
<feature type="domain" description="Asparagine synthetase" evidence="4">
    <location>
        <begin position="246"/>
        <end position="633"/>
    </location>
</feature>
<organism evidence="6 7">
    <name type="scientific">Janthinobacterium kumbetense</name>
    <dbReference type="NCBI Taxonomy" id="2950280"/>
    <lineage>
        <taxon>Bacteria</taxon>
        <taxon>Pseudomonadati</taxon>
        <taxon>Pseudomonadota</taxon>
        <taxon>Betaproteobacteria</taxon>
        <taxon>Burkholderiales</taxon>
        <taxon>Oxalobacteraceae</taxon>
        <taxon>Janthinobacterium</taxon>
    </lineage>
</organism>
<dbReference type="InterPro" id="IPR029055">
    <property type="entry name" value="Ntn_hydrolases_N"/>
</dbReference>
<comment type="pathway">
    <text evidence="1">Amino-acid biosynthesis; L-asparagine biosynthesis; L-asparagine from L-aspartate (L-Gln route): step 1/1.</text>
</comment>
<dbReference type="CDD" id="cd01991">
    <property type="entry name" value="Asn_synthase_B_C"/>
    <property type="match status" value="1"/>
</dbReference>
<accession>A0ABT0WLM0</accession>
<dbReference type="Pfam" id="PF00733">
    <property type="entry name" value="Asn_synthase"/>
    <property type="match status" value="1"/>
</dbReference>
<proteinExistence type="predicted"/>
<dbReference type="Proteomes" id="UP001202243">
    <property type="component" value="Unassembled WGS sequence"/>
</dbReference>
<dbReference type="InterPro" id="IPR051786">
    <property type="entry name" value="ASN_synthetase/amidase"/>
</dbReference>
<sequence length="661" mass="70443">MSGLCGWLAAPGAVAHGAASLGAAQGGTASDGAAPNAASAATALASMAAPLSRFDGAPLASSLSEVGGVAVAAIDGSRHVYQQDGLQVALWGRPELDGSADDVACRLASLWLSRGVAACASLSGPFALAILDAFSGSALLAVDRAGMHPLSYASNAQGLFFASSADALLAHPSVRGALDPQALYHYLYFHMVPGPATAYLGQQRLLPGEYLHMRGGKQCKGSYWQLTFQEPAARTRATFASNKQEFLRLLRQAVESSLGADGADTGAFLSGGTDSSTLAAIMGQVTGRPARTYSIGFDFPGYDEMAYARLAASHAGSLHHERYVTPGDVLAAIPAMAAIFDQPFGNASAIPAYYCAQMAREDGVTRLLGGDGGDELFGGNERYAHQALLSQYERLPVMLRQAIIEPLLFREQTGKPWRLGDKARRYIEQASLPLPARLDGYNLLLRHGYRTVLEAGFIDTIDPGMAPGCVNGAYWERQGQGLSQINELLALDMRFTLADNDLFKVRKACELAGVEAAFPFLHDAMVAFAARLAPRDKLDGQNLRPFFKRALAEILPPAIVRKKKHGFGLPFGQWLHSHVPLREFAFDNLTQLRGRGIVRPAFIDDLQGRLLAEHPAYHGTMVWLLLMLEQWLSQHPGALGALAGGFAACATETPAVLDPTA</sequence>
<evidence type="ECO:0000313" key="7">
    <source>
        <dbReference type="Proteomes" id="UP001202243"/>
    </source>
</evidence>
<gene>
    <name evidence="6" type="ORF">NCG91_05085</name>
</gene>
<reference evidence="6 7" key="1">
    <citation type="submission" date="2022-06" db="EMBL/GenBank/DDBJ databases">
        <title>Janthinobacterium kumbetensis sp. nov., isolated from spring water in Turkey.</title>
        <authorList>
            <person name="Inan Bektas K."/>
            <person name="Belduz A.A."/>
            <person name="Canakci S."/>
            <person name="Nalcaoglu A."/>
            <person name="Ceylan E."/>
            <person name="Kati H."/>
        </authorList>
    </citation>
    <scope>NUCLEOTIDE SEQUENCE [LARGE SCALE GENOMIC DNA]</scope>
    <source>
        <strain evidence="6 7">GK</strain>
    </source>
</reference>
<dbReference type="PANTHER" id="PTHR43284">
    <property type="entry name" value="ASPARAGINE SYNTHETASE (GLUTAMINE-HYDROLYZING)"/>
    <property type="match status" value="1"/>
</dbReference>
<dbReference type="InterPro" id="IPR017932">
    <property type="entry name" value="GATase_2_dom"/>
</dbReference>
<evidence type="ECO:0000256" key="2">
    <source>
        <dbReference type="ARBA" id="ARBA00012737"/>
    </source>
</evidence>